<dbReference type="InterPro" id="IPR010994">
    <property type="entry name" value="RuvA_2-like"/>
</dbReference>
<dbReference type="InterPro" id="IPR051675">
    <property type="entry name" value="Endo/Exo/Phosphatase_dom_1"/>
</dbReference>
<dbReference type="KEGG" id="ckw:CKALI_03075"/>
<organism evidence="2 3">
    <name type="scientific">Corynebacterium kalinowskii</name>
    <dbReference type="NCBI Taxonomy" id="2675216"/>
    <lineage>
        <taxon>Bacteria</taxon>
        <taxon>Bacillati</taxon>
        <taxon>Actinomycetota</taxon>
        <taxon>Actinomycetes</taxon>
        <taxon>Mycobacteriales</taxon>
        <taxon>Corynebacteriaceae</taxon>
        <taxon>Corynebacterium</taxon>
    </lineage>
</organism>
<gene>
    <name evidence="2" type="primary">comEA</name>
    <name evidence="2" type="ORF">CKALI_03075</name>
</gene>
<evidence type="ECO:0000313" key="3">
    <source>
        <dbReference type="Proteomes" id="UP000427071"/>
    </source>
</evidence>
<dbReference type="GO" id="GO:0006281">
    <property type="term" value="P:DNA repair"/>
    <property type="evidence" value="ECO:0007669"/>
    <property type="project" value="InterPro"/>
</dbReference>
<dbReference type="InterPro" id="IPR003583">
    <property type="entry name" value="Hlx-hairpin-Hlx_DNA-bd_motif"/>
</dbReference>
<dbReference type="Gene3D" id="1.10.150.320">
    <property type="entry name" value="Photosystem II 12 kDa extrinsic protein"/>
    <property type="match status" value="1"/>
</dbReference>
<dbReference type="Pfam" id="PF10531">
    <property type="entry name" value="SLBB"/>
    <property type="match status" value="1"/>
</dbReference>
<proteinExistence type="predicted"/>
<dbReference type="PANTHER" id="PTHR21180">
    <property type="entry name" value="ENDONUCLEASE/EXONUCLEASE/PHOSPHATASE FAMILY DOMAIN-CONTAINING PROTEIN 1"/>
    <property type="match status" value="1"/>
</dbReference>
<name>A0A6B8W1E1_9CORY</name>
<sequence length="206" mass="21100">MDLTTRLKDLTRPTGEEDLLAVKYPEPRLKIDPKQGMWVAVLCVLGLAGWAVLNDAPAPSHTFTPATSVPTPSIAVVSVVGEVSAPGLVTLTPNARVHDAVAAAGPLPEADMVALNLAEKVADGKQIVVPKVGVAPVSPGATSGKVSLNSATAADLEQLDGVGQKTAQAIIAHRDKIGGFSAIEQLQEVKGIGPAKFAAIAPEVTL</sequence>
<dbReference type="Pfam" id="PF12836">
    <property type="entry name" value="HHH_3"/>
    <property type="match status" value="1"/>
</dbReference>
<dbReference type="GO" id="GO:0003677">
    <property type="term" value="F:DNA binding"/>
    <property type="evidence" value="ECO:0007669"/>
    <property type="project" value="InterPro"/>
</dbReference>
<dbReference type="SMART" id="SM00278">
    <property type="entry name" value="HhH1"/>
    <property type="match status" value="2"/>
</dbReference>
<dbReference type="Proteomes" id="UP000427071">
    <property type="component" value="Chromosome"/>
</dbReference>
<dbReference type="GO" id="GO:0015628">
    <property type="term" value="P:protein secretion by the type II secretion system"/>
    <property type="evidence" value="ECO:0007669"/>
    <property type="project" value="TreeGrafter"/>
</dbReference>
<feature type="domain" description="Helix-hairpin-helix DNA-binding motif class 1" evidence="1">
    <location>
        <begin position="154"/>
        <end position="173"/>
    </location>
</feature>
<evidence type="ECO:0000259" key="1">
    <source>
        <dbReference type="SMART" id="SM00278"/>
    </source>
</evidence>
<accession>A0A6B8W1E1</accession>
<dbReference type="GO" id="GO:0015627">
    <property type="term" value="C:type II protein secretion system complex"/>
    <property type="evidence" value="ECO:0007669"/>
    <property type="project" value="TreeGrafter"/>
</dbReference>
<dbReference type="EMBL" id="CP046452">
    <property type="protein sequence ID" value="QGU01498.1"/>
    <property type="molecule type" value="Genomic_DNA"/>
</dbReference>
<dbReference type="InterPro" id="IPR019554">
    <property type="entry name" value="Soluble_ligand-bd"/>
</dbReference>
<reference evidence="3" key="1">
    <citation type="submission" date="2019-11" db="EMBL/GenBank/DDBJ databases">
        <title>Complete genome sequence of Corynebacterium kalinowskii 1959, a novel Corynebacterium species isolated from soil of a small paddock in Vilsendorf, Germany.</title>
        <authorList>
            <person name="Schaffert L."/>
            <person name="Ruwe M."/>
            <person name="Milse J."/>
            <person name="Hanuschka K."/>
            <person name="Ortseifen V."/>
            <person name="Droste J."/>
            <person name="Brandt D."/>
            <person name="Schlueter L."/>
            <person name="Kutter Y."/>
            <person name="Vinke S."/>
            <person name="Viehoefer P."/>
            <person name="Jacob L."/>
            <person name="Luebke N.-C."/>
            <person name="Schulte-Berndt E."/>
            <person name="Hain C."/>
            <person name="Linder M."/>
            <person name="Schmidt P."/>
            <person name="Wollenschlaeger L."/>
            <person name="Luttermann T."/>
            <person name="Thieme E."/>
            <person name="Hassa J."/>
            <person name="Haak M."/>
            <person name="Wittchen M."/>
            <person name="Mentz A."/>
            <person name="Persicke M."/>
            <person name="Busche T."/>
            <person name="Ruckert C."/>
        </authorList>
    </citation>
    <scope>NUCLEOTIDE SEQUENCE [LARGE SCALE GENOMIC DNA]</scope>
    <source>
        <strain evidence="3">1959</strain>
    </source>
</reference>
<dbReference type="PANTHER" id="PTHR21180:SF32">
    <property type="entry name" value="ENDONUCLEASE_EXONUCLEASE_PHOSPHATASE FAMILY DOMAIN-CONTAINING PROTEIN 1"/>
    <property type="match status" value="1"/>
</dbReference>
<dbReference type="AlphaFoldDB" id="A0A6B8W1E1"/>
<dbReference type="InterPro" id="IPR004509">
    <property type="entry name" value="Competence_ComEA_HhH"/>
</dbReference>
<dbReference type="SUPFAM" id="SSF47781">
    <property type="entry name" value="RuvA domain 2-like"/>
    <property type="match status" value="1"/>
</dbReference>
<feature type="domain" description="Helix-hairpin-helix DNA-binding motif class 1" evidence="1">
    <location>
        <begin position="184"/>
        <end position="203"/>
    </location>
</feature>
<dbReference type="RefSeq" id="WP_156191895.1">
    <property type="nucleotide sequence ID" value="NZ_CP046452.1"/>
</dbReference>
<dbReference type="NCBIfam" id="TIGR00426">
    <property type="entry name" value="competence protein ComEA helix-hairpin-helix repeat region"/>
    <property type="match status" value="1"/>
</dbReference>
<keyword evidence="3" id="KW-1185">Reference proteome</keyword>
<protein>
    <submittedName>
        <fullName evidence="2">ComE operon protein 1</fullName>
    </submittedName>
</protein>
<evidence type="ECO:0000313" key="2">
    <source>
        <dbReference type="EMBL" id="QGU01498.1"/>
    </source>
</evidence>